<evidence type="ECO:0000313" key="2">
    <source>
        <dbReference type="Proteomes" id="UP000233551"/>
    </source>
</evidence>
<keyword evidence="2" id="KW-1185">Reference proteome</keyword>
<sequence length="283" mass="31194">SGFHTRSVALGFHTHTTAVRVSHPFRCTPGFTPAPPQSGFHTLSAAFGLHTHTPLFTPTPPQSGFHTRSATFGFHTHTAVVRVSHPLRCIRVSHPWFHTHTPGFTPTPPHLGFHTRSAAHRVSHPHHRSQGFTPAPLHSDFTPRVSRPHTGFQSHTTAVRVSCPLRCIGVSHPGFHTHTTAVRSGFHTRSAAFGFHTQGFTPTHRVSVPHYRSQGFMPASLHWGFTPRVSHPHTGFHTYTTAVRVSHPFHCTLGFTPTPPQSGLHARSAAFGFHTQGFTPTHR</sequence>
<evidence type="ECO:0000313" key="1">
    <source>
        <dbReference type="EMBL" id="PKI42299.1"/>
    </source>
</evidence>
<reference evidence="1 2" key="1">
    <citation type="submission" date="2017-11" db="EMBL/GenBank/DDBJ databases">
        <title>De-novo sequencing of pomegranate (Punica granatum L.) genome.</title>
        <authorList>
            <person name="Akparov Z."/>
            <person name="Amiraslanov A."/>
            <person name="Hajiyeva S."/>
            <person name="Abbasov M."/>
            <person name="Kaur K."/>
            <person name="Hamwieh A."/>
            <person name="Solovyev V."/>
            <person name="Salamov A."/>
            <person name="Braich B."/>
            <person name="Kosarev P."/>
            <person name="Mahmoud A."/>
            <person name="Hajiyev E."/>
            <person name="Babayeva S."/>
            <person name="Izzatullayeva V."/>
            <person name="Mammadov A."/>
            <person name="Mammadov A."/>
            <person name="Sharifova S."/>
            <person name="Ojaghi J."/>
            <person name="Eynullazada K."/>
            <person name="Bayramov B."/>
            <person name="Abdulazimova A."/>
            <person name="Shahmuradov I."/>
        </authorList>
    </citation>
    <scope>NUCLEOTIDE SEQUENCE [LARGE SCALE GENOMIC DNA]</scope>
    <source>
        <strain evidence="2">cv. AG2017</strain>
        <tissue evidence="1">Leaf</tissue>
    </source>
</reference>
<dbReference type="Proteomes" id="UP000233551">
    <property type="component" value="Unassembled WGS sequence"/>
</dbReference>
<protein>
    <submittedName>
        <fullName evidence="1">Uncharacterized protein</fullName>
    </submittedName>
</protein>
<comment type="caution">
    <text evidence="1">The sequence shown here is derived from an EMBL/GenBank/DDBJ whole genome shotgun (WGS) entry which is preliminary data.</text>
</comment>
<accession>A0A2I0IE70</accession>
<dbReference type="EMBL" id="PGOL01003208">
    <property type="protein sequence ID" value="PKI42299.1"/>
    <property type="molecule type" value="Genomic_DNA"/>
</dbReference>
<dbReference type="AlphaFoldDB" id="A0A2I0IE70"/>
<organism evidence="1 2">
    <name type="scientific">Punica granatum</name>
    <name type="common">Pomegranate</name>
    <dbReference type="NCBI Taxonomy" id="22663"/>
    <lineage>
        <taxon>Eukaryota</taxon>
        <taxon>Viridiplantae</taxon>
        <taxon>Streptophyta</taxon>
        <taxon>Embryophyta</taxon>
        <taxon>Tracheophyta</taxon>
        <taxon>Spermatophyta</taxon>
        <taxon>Magnoliopsida</taxon>
        <taxon>eudicotyledons</taxon>
        <taxon>Gunneridae</taxon>
        <taxon>Pentapetalae</taxon>
        <taxon>rosids</taxon>
        <taxon>malvids</taxon>
        <taxon>Myrtales</taxon>
        <taxon>Lythraceae</taxon>
        <taxon>Punica</taxon>
    </lineage>
</organism>
<feature type="non-terminal residue" evidence="1">
    <location>
        <position position="283"/>
    </location>
</feature>
<proteinExistence type="predicted"/>
<name>A0A2I0IE70_PUNGR</name>
<gene>
    <name evidence="1" type="ORF">CRG98_037310</name>
</gene>
<feature type="non-terminal residue" evidence="1">
    <location>
        <position position="1"/>
    </location>
</feature>